<evidence type="ECO:0000256" key="1">
    <source>
        <dbReference type="SAM" id="SignalP"/>
    </source>
</evidence>
<dbReference type="EMBL" id="JBCLPP010000003">
    <property type="protein sequence ID" value="MEY8244284.1"/>
    <property type="molecule type" value="Genomic_DNA"/>
</dbReference>
<keyword evidence="3" id="KW-1185">Reference proteome</keyword>
<name>A0ABV4CW07_9BACT</name>
<protein>
    <recommendedName>
        <fullName evidence="4">DUF4249 family protein</fullName>
    </recommendedName>
</protein>
<evidence type="ECO:0000313" key="3">
    <source>
        <dbReference type="Proteomes" id="UP001565200"/>
    </source>
</evidence>
<evidence type="ECO:0000313" key="2">
    <source>
        <dbReference type="EMBL" id="MEY8244284.1"/>
    </source>
</evidence>
<gene>
    <name evidence="2" type="ORF">AAK873_01475</name>
</gene>
<evidence type="ECO:0008006" key="4">
    <source>
        <dbReference type="Google" id="ProtNLM"/>
    </source>
</evidence>
<feature type="chain" id="PRO_5047183605" description="DUF4249 family protein" evidence="1">
    <location>
        <begin position="22"/>
        <end position="338"/>
    </location>
</feature>
<accession>A0ABV4CW07</accession>
<comment type="caution">
    <text evidence="2">The sequence shown here is derived from an EMBL/GenBank/DDBJ whole genome shotgun (WGS) entry which is preliminary data.</text>
</comment>
<feature type="signal peptide" evidence="1">
    <location>
        <begin position="1"/>
        <end position="21"/>
    </location>
</feature>
<dbReference type="RefSeq" id="WP_121698152.1">
    <property type="nucleotide sequence ID" value="NZ_JBCLPP010000003.1"/>
</dbReference>
<sequence length="338" mass="38144">MNIVHAPFKFLLLCALSTVIAACNDDVFIDDTKPSAEKLTLDGSGATASLTFQTDLLTALNVNTPYDFTHQVYYSADGKVVRESEGYTIPIIDRTASYIQTKYVEVTTEDDLSFKVELNGNEITLTELDNPYGISMTGHIELEYEYKIDDITFSISPAQPSLYRITDITYNSDRGIDFETRSITSPVLTYINSTPNTSYTKVTPGKNRPMQVLFNIDKRSIEFTEEMPEVEIPTYPLIDEVDGIYMPGFHGIKVRFSTETIKMDPLDPEFNKTYSTEVEPYSSKQAILRTDFGIARAYGNIRAVNTLSGREIDIAFTVGVSQPFLFNLKWIDIPYEEE</sequence>
<dbReference type="Proteomes" id="UP001565200">
    <property type="component" value="Unassembled WGS sequence"/>
</dbReference>
<keyword evidence="1" id="KW-0732">Signal</keyword>
<proteinExistence type="predicted"/>
<reference evidence="2 3" key="1">
    <citation type="submission" date="2024-03" db="EMBL/GenBank/DDBJ databases">
        <title>Mouse gut bacterial collection (mGBC) of GemPharmatech.</title>
        <authorList>
            <person name="He Y."/>
            <person name="Dong L."/>
            <person name="Wu D."/>
            <person name="Gao X."/>
            <person name="Lin Z."/>
        </authorList>
    </citation>
    <scope>NUCLEOTIDE SEQUENCE [LARGE SCALE GENOMIC DNA]</scope>
    <source>
        <strain evidence="2 3">54-13</strain>
    </source>
</reference>
<organism evidence="2 3">
    <name type="scientific">Heminiphilus faecis</name>
    <dbReference type="NCBI Taxonomy" id="2601703"/>
    <lineage>
        <taxon>Bacteria</taxon>
        <taxon>Pseudomonadati</taxon>
        <taxon>Bacteroidota</taxon>
        <taxon>Bacteroidia</taxon>
        <taxon>Bacteroidales</taxon>
        <taxon>Muribaculaceae</taxon>
        <taxon>Heminiphilus</taxon>
    </lineage>
</organism>